<dbReference type="Proteomes" id="UP000712281">
    <property type="component" value="Unassembled WGS sequence"/>
</dbReference>
<feature type="region of interest" description="Disordered" evidence="1">
    <location>
        <begin position="1"/>
        <end position="39"/>
    </location>
</feature>
<evidence type="ECO:0000313" key="3">
    <source>
        <dbReference type="Proteomes" id="UP000712281"/>
    </source>
</evidence>
<dbReference type="EMBL" id="QGKW02001940">
    <property type="protein sequence ID" value="KAF2559663.1"/>
    <property type="molecule type" value="Genomic_DNA"/>
</dbReference>
<name>A0A8S9HP33_BRACR</name>
<accession>A0A8S9HP33</accession>
<organism evidence="2 3">
    <name type="scientific">Brassica cretica</name>
    <name type="common">Mustard</name>
    <dbReference type="NCBI Taxonomy" id="69181"/>
    <lineage>
        <taxon>Eukaryota</taxon>
        <taxon>Viridiplantae</taxon>
        <taxon>Streptophyta</taxon>
        <taxon>Embryophyta</taxon>
        <taxon>Tracheophyta</taxon>
        <taxon>Spermatophyta</taxon>
        <taxon>Magnoliopsida</taxon>
        <taxon>eudicotyledons</taxon>
        <taxon>Gunneridae</taxon>
        <taxon>Pentapetalae</taxon>
        <taxon>rosids</taxon>
        <taxon>malvids</taxon>
        <taxon>Brassicales</taxon>
        <taxon>Brassicaceae</taxon>
        <taxon>Brassiceae</taxon>
        <taxon>Brassica</taxon>
    </lineage>
</organism>
<evidence type="ECO:0000256" key="1">
    <source>
        <dbReference type="SAM" id="MobiDB-lite"/>
    </source>
</evidence>
<feature type="compositionally biased region" description="Basic and acidic residues" evidence="1">
    <location>
        <begin position="21"/>
        <end position="39"/>
    </location>
</feature>
<reference evidence="2" key="1">
    <citation type="submission" date="2019-12" db="EMBL/GenBank/DDBJ databases">
        <title>Genome sequencing and annotation of Brassica cretica.</title>
        <authorList>
            <person name="Studholme D.J."/>
            <person name="Sarris P.F."/>
        </authorList>
    </citation>
    <scope>NUCLEOTIDE SEQUENCE</scope>
    <source>
        <strain evidence="2">PFS-001/15</strain>
        <tissue evidence="2">Leaf</tissue>
    </source>
</reference>
<dbReference type="AlphaFoldDB" id="A0A8S9HP33"/>
<feature type="compositionally biased region" description="Basic and acidic residues" evidence="1">
    <location>
        <begin position="1"/>
        <end position="12"/>
    </location>
</feature>
<protein>
    <submittedName>
        <fullName evidence="2">Uncharacterized protein</fullName>
    </submittedName>
</protein>
<sequence>MDKFSTKEEMHVKLTSKKRTRGEESKENQVIHIEEYPKEVQEEDFPMDNPFDKHLGILSTKKLIVDDPRKIPFEEIRMNEFRGWFYDEYDPGDPVWQESLHYMGKELRHIQPSLLRLIPPLPLDPEFSHDPSFSRYLYDIRPTNIVHFRRLRPDYIVVF</sequence>
<proteinExistence type="predicted"/>
<evidence type="ECO:0000313" key="2">
    <source>
        <dbReference type="EMBL" id="KAF2559663.1"/>
    </source>
</evidence>
<comment type="caution">
    <text evidence="2">The sequence shown here is derived from an EMBL/GenBank/DDBJ whole genome shotgun (WGS) entry which is preliminary data.</text>
</comment>
<gene>
    <name evidence="2" type="ORF">F2Q68_00016596</name>
</gene>